<keyword evidence="7" id="KW-0812">Transmembrane</keyword>
<feature type="region of interest" description="Disordered" evidence="6">
    <location>
        <begin position="84"/>
        <end position="112"/>
    </location>
</feature>
<dbReference type="InterPro" id="IPR036249">
    <property type="entry name" value="Thioredoxin-like_sf"/>
</dbReference>
<evidence type="ECO:0000256" key="7">
    <source>
        <dbReference type="SAM" id="Phobius"/>
    </source>
</evidence>
<organism evidence="9 10">
    <name type="scientific">Nocardia vulneris</name>
    <dbReference type="NCBI Taxonomy" id="1141657"/>
    <lineage>
        <taxon>Bacteria</taxon>
        <taxon>Bacillati</taxon>
        <taxon>Actinomycetota</taxon>
        <taxon>Actinomycetes</taxon>
        <taxon>Mycobacteriales</taxon>
        <taxon>Nocardiaceae</taxon>
        <taxon>Nocardia</taxon>
    </lineage>
</organism>
<comment type="caution">
    <text evidence="9">The sequence shown here is derived from an EMBL/GenBank/DDBJ whole genome shotgun (WGS) entry which is preliminary data.</text>
</comment>
<name>A0ABR4ZIN4_9NOCA</name>
<comment type="similarity">
    <text evidence="1">Belongs to the thioredoxin family. DsbA subfamily.</text>
</comment>
<evidence type="ECO:0000256" key="2">
    <source>
        <dbReference type="ARBA" id="ARBA00022729"/>
    </source>
</evidence>
<feature type="region of interest" description="Disordered" evidence="6">
    <location>
        <begin position="21"/>
        <end position="47"/>
    </location>
</feature>
<reference evidence="9 10" key="1">
    <citation type="journal article" date="2014" name="Int. J. Syst. Evol. Microbiol.">
        <title>Nocardia vulneris sp. nov., isolated from wounds of human patients in North America.</title>
        <authorList>
            <person name="Lasker B.A."/>
            <person name="Bell M."/>
            <person name="Klenk H.P."/>
            <person name="Sproer C."/>
            <person name="Schumann C."/>
            <person name="Schumann P."/>
            <person name="Brown J.M."/>
        </authorList>
    </citation>
    <scope>NUCLEOTIDE SEQUENCE [LARGE SCALE GENOMIC DNA]</scope>
    <source>
        <strain evidence="9 10">W9851</strain>
    </source>
</reference>
<dbReference type="Pfam" id="PF13462">
    <property type="entry name" value="Thioredoxin_4"/>
    <property type="match status" value="1"/>
</dbReference>
<proteinExistence type="inferred from homology"/>
<evidence type="ECO:0000256" key="1">
    <source>
        <dbReference type="ARBA" id="ARBA00005791"/>
    </source>
</evidence>
<feature type="transmembrane region" description="Helical" evidence="7">
    <location>
        <begin position="57"/>
        <end position="80"/>
    </location>
</feature>
<dbReference type="Proteomes" id="UP000031364">
    <property type="component" value="Unassembled WGS sequence"/>
</dbReference>
<keyword evidence="10" id="KW-1185">Reference proteome</keyword>
<evidence type="ECO:0000259" key="8">
    <source>
        <dbReference type="Pfam" id="PF13462"/>
    </source>
</evidence>
<keyword evidence="7" id="KW-0472">Membrane</keyword>
<feature type="compositionally biased region" description="Polar residues" evidence="6">
    <location>
        <begin position="98"/>
        <end position="111"/>
    </location>
</feature>
<accession>A0ABR4ZIN4</accession>
<gene>
    <name evidence="9" type="ORF">FG87_11600</name>
</gene>
<feature type="domain" description="Thioredoxin-like fold" evidence="8">
    <location>
        <begin position="113"/>
        <end position="273"/>
    </location>
</feature>
<evidence type="ECO:0000256" key="4">
    <source>
        <dbReference type="ARBA" id="ARBA00023157"/>
    </source>
</evidence>
<dbReference type="PANTHER" id="PTHR13887:SF14">
    <property type="entry name" value="DISULFIDE BOND FORMATION PROTEIN D"/>
    <property type="match status" value="1"/>
</dbReference>
<keyword evidence="7" id="KW-1133">Transmembrane helix</keyword>
<keyword evidence="2" id="KW-0732">Signal</keyword>
<keyword evidence="3" id="KW-0560">Oxidoreductase</keyword>
<evidence type="ECO:0000313" key="10">
    <source>
        <dbReference type="Proteomes" id="UP000031364"/>
    </source>
</evidence>
<evidence type="ECO:0000256" key="3">
    <source>
        <dbReference type="ARBA" id="ARBA00023002"/>
    </source>
</evidence>
<dbReference type="InterPro" id="IPR012336">
    <property type="entry name" value="Thioredoxin-like_fold"/>
</dbReference>
<dbReference type="Gene3D" id="3.40.30.10">
    <property type="entry name" value="Glutaredoxin"/>
    <property type="match status" value="1"/>
</dbReference>
<evidence type="ECO:0000313" key="9">
    <source>
        <dbReference type="EMBL" id="KIA64864.1"/>
    </source>
</evidence>
<dbReference type="EMBL" id="JNFP01000011">
    <property type="protein sequence ID" value="KIA64864.1"/>
    <property type="molecule type" value="Genomic_DNA"/>
</dbReference>
<keyword evidence="4" id="KW-1015">Disulfide bond</keyword>
<dbReference type="PANTHER" id="PTHR13887">
    <property type="entry name" value="GLUTATHIONE S-TRANSFERASE KAPPA"/>
    <property type="match status" value="1"/>
</dbReference>
<keyword evidence="5" id="KW-0676">Redox-active center</keyword>
<evidence type="ECO:0000256" key="5">
    <source>
        <dbReference type="ARBA" id="ARBA00023284"/>
    </source>
</evidence>
<sequence>MMWAVARPHGDEFALYHRGGRYRQSSERRGERTVSKNPGGKKNPLLAANRADRNRKIFIQVAVAAVLIGLIAAIGIGVAVKKARKDDPGPTPSIPAAANTSPDGVTGTITDNGAVRIGKPNAKVTVRVVADLQCPACKGFEGANAQVLADAVNNGTAAVEYDVIAFLDKASTTRYSTRAANASYCVAEADPTKYQAWVSSMFAQQPPEGGAGLPNDKLVQIAKDAGYPDAVANCITDVKYDKYIQARTDDVLKSGIKSTPSVFVNGKQVESSQEIFGPGGLGPVIAAAAAQ</sequence>
<protein>
    <submittedName>
        <fullName evidence="9">DSBA oxidoreductase</fullName>
    </submittedName>
</protein>
<feature type="compositionally biased region" description="Basic and acidic residues" evidence="6">
    <location>
        <begin position="24"/>
        <end position="34"/>
    </location>
</feature>
<dbReference type="SUPFAM" id="SSF52833">
    <property type="entry name" value="Thioredoxin-like"/>
    <property type="match status" value="1"/>
</dbReference>
<evidence type="ECO:0000256" key="6">
    <source>
        <dbReference type="SAM" id="MobiDB-lite"/>
    </source>
</evidence>